<name>A0A2T4U7P4_9BACI</name>
<evidence type="ECO:0000313" key="1">
    <source>
        <dbReference type="EMBL" id="PTL39421.1"/>
    </source>
</evidence>
<proteinExistence type="predicted"/>
<organism evidence="1 2">
    <name type="scientific">Alkalicoccus saliphilus</name>
    <dbReference type="NCBI Taxonomy" id="200989"/>
    <lineage>
        <taxon>Bacteria</taxon>
        <taxon>Bacillati</taxon>
        <taxon>Bacillota</taxon>
        <taxon>Bacilli</taxon>
        <taxon>Bacillales</taxon>
        <taxon>Bacillaceae</taxon>
        <taxon>Alkalicoccus</taxon>
    </lineage>
</organism>
<dbReference type="EMBL" id="PZJJ01000007">
    <property type="protein sequence ID" value="PTL39421.1"/>
    <property type="molecule type" value="Genomic_DNA"/>
</dbReference>
<reference evidence="1 2" key="1">
    <citation type="submission" date="2018-03" db="EMBL/GenBank/DDBJ databases">
        <title>Alkalicoccus saliphilus sp. nov., isolated from a mineral pool.</title>
        <authorList>
            <person name="Zhao B."/>
        </authorList>
    </citation>
    <scope>NUCLEOTIDE SEQUENCE [LARGE SCALE GENOMIC DNA]</scope>
    <source>
        <strain evidence="1 2">6AG</strain>
    </source>
</reference>
<evidence type="ECO:0000313" key="2">
    <source>
        <dbReference type="Proteomes" id="UP000240509"/>
    </source>
</evidence>
<gene>
    <name evidence="1" type="ORF">C6Y45_06220</name>
</gene>
<comment type="caution">
    <text evidence="1">The sequence shown here is derived from an EMBL/GenBank/DDBJ whole genome shotgun (WGS) entry which is preliminary data.</text>
</comment>
<keyword evidence="2" id="KW-1185">Reference proteome</keyword>
<accession>A0A2T4U7P4</accession>
<dbReference type="AlphaFoldDB" id="A0A2T4U7P4"/>
<sequence>MLTPYSSISFFHEPVSASFFIEGCSLFRKTDTRAETPAEARRYSRTEGTAAGFLRGRCKELQATLNNNTELYQSHFNKRLNNEY</sequence>
<protein>
    <submittedName>
        <fullName evidence="1">Uncharacterized protein</fullName>
    </submittedName>
</protein>
<dbReference type="Proteomes" id="UP000240509">
    <property type="component" value="Unassembled WGS sequence"/>
</dbReference>